<evidence type="ECO:0000313" key="2">
    <source>
        <dbReference type="EMBL" id="CAI9940424.1"/>
    </source>
</evidence>
<keyword evidence="1" id="KW-0472">Membrane</keyword>
<protein>
    <submittedName>
        <fullName evidence="2">Uncharacterized protein</fullName>
    </submittedName>
</protein>
<evidence type="ECO:0000313" key="5">
    <source>
        <dbReference type="EMBL" id="CAL6017542.1"/>
    </source>
</evidence>
<reference evidence="2" key="1">
    <citation type="submission" date="2023-06" db="EMBL/GenBank/DDBJ databases">
        <authorList>
            <person name="Kurt Z."/>
        </authorList>
    </citation>
    <scope>NUCLEOTIDE SEQUENCE</scope>
</reference>
<keyword evidence="1" id="KW-0812">Transmembrane</keyword>
<feature type="transmembrane region" description="Helical" evidence="1">
    <location>
        <begin position="513"/>
        <end position="540"/>
    </location>
</feature>
<proteinExistence type="predicted"/>
<dbReference type="EMBL" id="CATOUU010000675">
    <property type="protein sequence ID" value="CAI9940426.1"/>
    <property type="molecule type" value="Genomic_DNA"/>
</dbReference>
<keyword evidence="6" id="KW-1185">Reference proteome</keyword>
<name>A0AA86PIY4_9EUKA</name>
<dbReference type="EMBL" id="CAXDID020000078">
    <property type="protein sequence ID" value="CAL6017538.1"/>
    <property type="molecule type" value="Genomic_DNA"/>
</dbReference>
<dbReference type="EMBL" id="CATOUU010000675">
    <property type="protein sequence ID" value="CAI9940424.1"/>
    <property type="molecule type" value="Genomic_DNA"/>
</dbReference>
<evidence type="ECO:0000313" key="6">
    <source>
        <dbReference type="Proteomes" id="UP001642409"/>
    </source>
</evidence>
<accession>A0AA86PIY4</accession>
<dbReference type="AlphaFoldDB" id="A0AA86PIY4"/>
<gene>
    <name evidence="4" type="ORF">HINF_LOCUS26041</name>
    <name evidence="5" type="ORF">HINF_LOCUS26043</name>
    <name evidence="2" type="ORF">HINF_LOCUS28069</name>
    <name evidence="3" type="ORF">HINF_LOCUS28071</name>
</gene>
<evidence type="ECO:0000256" key="1">
    <source>
        <dbReference type="SAM" id="Phobius"/>
    </source>
</evidence>
<reference evidence="4 6" key="2">
    <citation type="submission" date="2024-07" db="EMBL/GenBank/DDBJ databases">
        <authorList>
            <person name="Akdeniz Z."/>
        </authorList>
    </citation>
    <scope>NUCLEOTIDE SEQUENCE [LARGE SCALE GENOMIC DNA]</scope>
</reference>
<dbReference type="EMBL" id="CAXDID020000078">
    <property type="protein sequence ID" value="CAL6017542.1"/>
    <property type="molecule type" value="Genomic_DNA"/>
</dbReference>
<dbReference type="Proteomes" id="UP001642409">
    <property type="component" value="Unassembled WGS sequence"/>
</dbReference>
<evidence type="ECO:0000313" key="4">
    <source>
        <dbReference type="EMBL" id="CAL6017538.1"/>
    </source>
</evidence>
<evidence type="ECO:0000313" key="3">
    <source>
        <dbReference type="EMBL" id="CAI9940426.1"/>
    </source>
</evidence>
<keyword evidence="1" id="KW-1133">Transmembrane helix</keyword>
<comment type="caution">
    <text evidence="2">The sequence shown here is derived from an EMBL/GenBank/DDBJ whole genome shotgun (WGS) entry which is preliminary data.</text>
</comment>
<organism evidence="2">
    <name type="scientific">Hexamita inflata</name>
    <dbReference type="NCBI Taxonomy" id="28002"/>
    <lineage>
        <taxon>Eukaryota</taxon>
        <taxon>Metamonada</taxon>
        <taxon>Diplomonadida</taxon>
        <taxon>Hexamitidae</taxon>
        <taxon>Hexamitinae</taxon>
        <taxon>Hexamita</taxon>
    </lineage>
</organism>
<sequence length="544" mass="62297">MNLAIILMSQSSSFSECFSAKSYIRGNTLTNELSLHLVPFERITKIVDQNLCQMYLPGKLVVAQIHYDDISFPVPGDNEVNFIYQFNTEIIVTFKLSPANYLQIINKQNAMYELWYDVNLVKVNNSVNTIEHVKQNGTGCFQKISLSYSIHNDIDIFVTPNKCSVIFSGLDVSLVFQNGNLNSQIPIYPCSTGCESDEYQSSSSDFSAVKIYRVRRTPAIESVLQEFYTRFTEYRLIPIKLQLKFDTNGVDTVISKEIENKSAKDTWGCKTHDTHLILFSTLNPNNLFVQFRDSLANKMLCDTQNATTVKIDDYLMHESTVYREQRTLPLEVFNEDIGVTFEKTEAYTKMRDNFVMDVTMTIISVSFLDANGFIVYELTTYRNSFIGCVANAHMHIYKHETCLQIRYDEDDQCMIQYLNDFDKNTFGVFYRENGKVHSLGFYIFHYAVNYSILDQRICFKCNEFIADNVYAAPTCQENQELTKQKIKNRSTVVGFGIVSRFESIVLNNIVPEYLGIFTPFVVSASLIGLATITASVWLIISSLK</sequence>